<evidence type="ECO:0008006" key="17">
    <source>
        <dbReference type="Google" id="ProtNLM"/>
    </source>
</evidence>
<dbReference type="GO" id="GO:0034440">
    <property type="term" value="P:lipid oxidation"/>
    <property type="evidence" value="ECO:0007669"/>
    <property type="project" value="InterPro"/>
</dbReference>
<comment type="similarity">
    <text evidence="3">Belongs to the lipoxygenase family.</text>
</comment>
<dbReference type="EMBL" id="BFAA01002173">
    <property type="protein sequence ID" value="GCB72740.1"/>
    <property type="molecule type" value="Genomic_DNA"/>
</dbReference>
<comment type="caution">
    <text evidence="15">The sequence shown here is derived from an EMBL/GenBank/DDBJ whole genome shotgun (WGS) entry which is preliminary data.</text>
</comment>
<dbReference type="OMA" id="NNGQYDW"/>
<dbReference type="SUPFAM" id="SSF49723">
    <property type="entry name" value="Lipase/lipooxygenase domain (PLAT/LH2 domain)"/>
    <property type="match status" value="1"/>
</dbReference>
<dbReference type="PROSITE" id="PS51393">
    <property type="entry name" value="LIPOXYGENASE_3"/>
    <property type="match status" value="1"/>
</dbReference>
<gene>
    <name evidence="15" type="ORF">scyTo_0006451</name>
</gene>
<dbReference type="InterPro" id="IPR000907">
    <property type="entry name" value="LipOase"/>
</dbReference>
<dbReference type="InterPro" id="IPR001024">
    <property type="entry name" value="PLAT/LH2_dom"/>
</dbReference>
<evidence type="ECO:0000256" key="2">
    <source>
        <dbReference type="ARBA" id="ARBA00005189"/>
    </source>
</evidence>
<evidence type="ECO:0000256" key="5">
    <source>
        <dbReference type="ARBA" id="ARBA00022723"/>
    </source>
</evidence>
<feature type="binding site" evidence="9">
    <location>
        <position position="494"/>
    </location>
    <ligand>
        <name>Fe cation</name>
        <dbReference type="ChEBI" id="CHEBI:24875"/>
        <note>catalytic</note>
    </ligand>
</feature>
<feature type="binding site" evidence="10">
    <location>
        <position position="75"/>
    </location>
    <ligand>
        <name>Ca(2+)</name>
        <dbReference type="ChEBI" id="CHEBI:29108"/>
        <label>1</label>
    </ligand>
</feature>
<evidence type="ECO:0000256" key="6">
    <source>
        <dbReference type="ARBA" id="ARBA00022964"/>
    </source>
</evidence>
<dbReference type="GO" id="GO:0016702">
    <property type="term" value="F:oxidoreductase activity, acting on single donors with incorporation of molecular oxygen, incorporation of two atoms of oxygen"/>
    <property type="evidence" value="ECO:0007669"/>
    <property type="project" value="InterPro"/>
</dbReference>
<dbReference type="Gene3D" id="1.20.245.10">
    <property type="entry name" value="Lipoxygenase-1, Domain 5"/>
    <property type="match status" value="3"/>
</dbReference>
<dbReference type="PRINTS" id="PR00467">
    <property type="entry name" value="MAMLPOXGNASE"/>
</dbReference>
<evidence type="ECO:0000313" key="16">
    <source>
        <dbReference type="Proteomes" id="UP000288216"/>
    </source>
</evidence>
<evidence type="ECO:0000256" key="9">
    <source>
        <dbReference type="PIRSR" id="PIRSR601885-1"/>
    </source>
</evidence>
<dbReference type="AlphaFoldDB" id="A0A401PHX8"/>
<dbReference type="InterPro" id="IPR020834">
    <property type="entry name" value="LipOase_CS"/>
</dbReference>
<accession>A0A401PHX8</accession>
<dbReference type="GO" id="GO:0005737">
    <property type="term" value="C:cytoplasm"/>
    <property type="evidence" value="ECO:0007669"/>
    <property type="project" value="UniProtKB-SubCell"/>
</dbReference>
<keyword evidence="7" id="KW-0560">Oxidoreductase</keyword>
<feature type="non-terminal residue" evidence="15">
    <location>
        <position position="1"/>
    </location>
</feature>
<protein>
    <recommendedName>
        <fullName evidence="17">Lipoxygenase domain-containing protein</fullName>
    </recommendedName>
</protein>
<dbReference type="OrthoDB" id="407298at2759"/>
<dbReference type="PROSITE" id="PS00081">
    <property type="entry name" value="LIPOXYGENASE_2"/>
    <property type="match status" value="1"/>
</dbReference>
<dbReference type="SUPFAM" id="SSF48484">
    <property type="entry name" value="Lipoxigenase"/>
    <property type="match status" value="1"/>
</dbReference>
<feature type="binding site" evidence="9">
    <location>
        <position position="617"/>
    </location>
    <ligand>
        <name>Fe cation</name>
        <dbReference type="ChEBI" id="CHEBI:24875"/>
        <note>catalytic</note>
    </ligand>
</feature>
<comment type="cofactor">
    <cofactor evidence="9">
        <name>Fe cation</name>
        <dbReference type="ChEBI" id="CHEBI:24875"/>
    </cofactor>
    <text evidence="9">Binds 1 Fe cation per subunit.</text>
</comment>
<keyword evidence="4" id="KW-0963">Cytoplasm</keyword>
<dbReference type="Pfam" id="PF01477">
    <property type="entry name" value="PLAT"/>
    <property type="match status" value="1"/>
</dbReference>
<evidence type="ECO:0000259" key="13">
    <source>
        <dbReference type="PROSITE" id="PS50095"/>
    </source>
</evidence>
<dbReference type="InterPro" id="IPR036226">
    <property type="entry name" value="LipOase_C_sf"/>
</dbReference>
<dbReference type="PRINTS" id="PR00087">
    <property type="entry name" value="LIPOXYGENASE"/>
</dbReference>
<comment type="pathway">
    <text evidence="2">Lipid metabolism.</text>
</comment>
<dbReference type="Pfam" id="PF00305">
    <property type="entry name" value="Lipoxygenase"/>
    <property type="match status" value="1"/>
</dbReference>
<evidence type="ECO:0000256" key="10">
    <source>
        <dbReference type="PIRSR" id="PIRSR601885-2"/>
    </source>
</evidence>
<name>A0A401PHX8_SCYTO</name>
<dbReference type="PROSITE" id="PS50095">
    <property type="entry name" value="PLAT"/>
    <property type="match status" value="1"/>
</dbReference>
<evidence type="ECO:0000256" key="8">
    <source>
        <dbReference type="ARBA" id="ARBA00023098"/>
    </source>
</evidence>
<evidence type="ECO:0000313" key="15">
    <source>
        <dbReference type="EMBL" id="GCB72740.1"/>
    </source>
</evidence>
<dbReference type="Gene3D" id="3.10.450.60">
    <property type="match status" value="1"/>
</dbReference>
<comment type="subcellular location">
    <subcellularLocation>
        <location evidence="1">Cytoplasm</location>
    </subcellularLocation>
</comment>
<proteinExistence type="inferred from homology"/>
<keyword evidence="9" id="KW-0408">Iron</keyword>
<keyword evidence="8" id="KW-0443">Lipid metabolism</keyword>
<dbReference type="InterPro" id="IPR001885">
    <property type="entry name" value="LipOase_mml"/>
</dbReference>
<reference evidence="15 16" key="1">
    <citation type="journal article" date="2018" name="Nat. Ecol. Evol.">
        <title>Shark genomes provide insights into elasmobranch evolution and the origin of vertebrates.</title>
        <authorList>
            <person name="Hara Y"/>
            <person name="Yamaguchi K"/>
            <person name="Onimaru K"/>
            <person name="Kadota M"/>
            <person name="Koyanagi M"/>
            <person name="Keeley SD"/>
            <person name="Tatsumi K"/>
            <person name="Tanaka K"/>
            <person name="Motone F"/>
            <person name="Kageyama Y"/>
            <person name="Nozu R"/>
            <person name="Adachi N"/>
            <person name="Nishimura O"/>
            <person name="Nakagawa R"/>
            <person name="Tanegashima C"/>
            <person name="Kiyatake I"/>
            <person name="Matsumoto R"/>
            <person name="Murakumo K"/>
            <person name="Nishida K"/>
            <person name="Terakita A"/>
            <person name="Kuratani S"/>
            <person name="Sato K"/>
            <person name="Hyodo S Kuraku.S."/>
        </authorList>
    </citation>
    <scope>NUCLEOTIDE SEQUENCE [LARGE SCALE GENOMIC DNA]</scope>
</reference>
<feature type="domain" description="Lipoxygenase" evidence="14">
    <location>
        <begin position="113"/>
        <end position="617"/>
    </location>
</feature>
<dbReference type="PANTHER" id="PTHR11771">
    <property type="entry name" value="LIPOXYGENASE"/>
    <property type="match status" value="1"/>
</dbReference>
<evidence type="ECO:0000256" key="1">
    <source>
        <dbReference type="ARBA" id="ARBA00004496"/>
    </source>
</evidence>
<dbReference type="InterPro" id="IPR013819">
    <property type="entry name" value="LipOase_C"/>
</dbReference>
<feature type="binding site" evidence="9">
    <location>
        <position position="361"/>
    </location>
    <ligand>
        <name>Fe cation</name>
        <dbReference type="ChEBI" id="CHEBI:24875"/>
        <note>catalytic</note>
    </ligand>
</feature>
<evidence type="ECO:0000256" key="4">
    <source>
        <dbReference type="ARBA" id="ARBA00022490"/>
    </source>
</evidence>
<keyword evidence="6" id="KW-0223">Dioxygenase</keyword>
<feature type="binding site" evidence="10">
    <location>
        <position position="13"/>
    </location>
    <ligand>
        <name>Ca(2+)</name>
        <dbReference type="ChEBI" id="CHEBI:29108"/>
        <label>1</label>
    </ligand>
</feature>
<sequence length="617" mass="70818">KVTVRTGEIEYAGTNSYVYCMLIGERGESQRISLDKYLQRDLHRGDVEQYDIPSDQDIGNIWFVKLEVTKYIVEDYWFCLSVLVETPSGETLHFPCYKWLNNCTILLREGTAKRLCDDKLPVFLTHRQAELEEKLKVIRWKAFSPNFPRCIDADTEEELPMDLKFSNEKSKDFTSSGILVFIDLFLKKFTCMFQDSWTSTEDFNQIFQDVESKASVFVKDHWKEDWFFGYQFLNGCNPVLVRKCEMIPKNFPVTDAMVQASLGKSKLKQEIKNGNIFIADYKMLDGIVANVIKGVQQYLAAPICLLYLDKQNRLMPIAIQLKQTPGGENPIFLPSDPELDWLLAKMWVRSSEFQVYQMVSHLLKTHLLAEVFCIATIRKLPSVHPIYKLLTPHARFTLEINTRGRNQLMPENGAMNRALGVGVQGHISLSQSEFLAITYRSLCLPESLEDRGLGDLKGYYYKEDGLQIWSAIHNTRAELCKFLTMVIFTCSAQHAAMNNGQYDWNAWVPNSPCSMRKPPPTSKGTVTMKDIMESLPGISQSCVQMAITWHLSRTQPQVRMLGDYHEEHFTEAAVQATIQEFREELAGIGRSIQVRNEGLDQKYEYLSPVNIENSITI</sequence>
<dbReference type="Proteomes" id="UP000288216">
    <property type="component" value="Unassembled WGS sequence"/>
</dbReference>
<feature type="site" description="Essential for stabilizing binding to COTL1" evidence="11">
    <location>
        <position position="99"/>
    </location>
</feature>
<evidence type="ECO:0000256" key="11">
    <source>
        <dbReference type="PIRSR" id="PIRSR601885-3"/>
    </source>
</evidence>
<comment type="caution">
    <text evidence="12">Lacks conserved residue(s) required for the propagation of feature annotation.</text>
</comment>
<dbReference type="STRING" id="75743.A0A401PHX8"/>
<dbReference type="InterPro" id="IPR036392">
    <property type="entry name" value="PLAT/LH2_dom_sf"/>
</dbReference>
<evidence type="ECO:0000259" key="14">
    <source>
        <dbReference type="PROSITE" id="PS51393"/>
    </source>
</evidence>
<evidence type="ECO:0000256" key="12">
    <source>
        <dbReference type="PROSITE-ProRule" id="PRU00152"/>
    </source>
</evidence>
<dbReference type="SMART" id="SM00308">
    <property type="entry name" value="LH2"/>
    <property type="match status" value="1"/>
</dbReference>
<evidence type="ECO:0000256" key="3">
    <source>
        <dbReference type="ARBA" id="ARBA00009419"/>
    </source>
</evidence>
<dbReference type="Gene3D" id="2.60.60.20">
    <property type="entry name" value="PLAT/LH2 domain"/>
    <property type="match status" value="1"/>
</dbReference>
<keyword evidence="10" id="KW-0106">Calcium</keyword>
<evidence type="ECO:0000256" key="7">
    <source>
        <dbReference type="ARBA" id="ARBA00023002"/>
    </source>
</evidence>
<feature type="binding site" evidence="10">
    <location>
        <position position="35"/>
    </location>
    <ligand>
        <name>Ca(2+)</name>
        <dbReference type="ChEBI" id="CHEBI:29108"/>
        <label>1</label>
    </ligand>
</feature>
<keyword evidence="5 9" id="KW-0479">Metal-binding</keyword>
<feature type="binding site" evidence="9">
    <location>
        <position position="366"/>
    </location>
    <ligand>
        <name>Fe cation</name>
        <dbReference type="ChEBI" id="CHEBI:24875"/>
        <note>catalytic</note>
    </ligand>
</feature>
<feature type="domain" description="PLAT" evidence="13">
    <location>
        <begin position="1"/>
        <end position="114"/>
    </location>
</feature>
<organism evidence="15 16">
    <name type="scientific">Scyliorhinus torazame</name>
    <name type="common">Cloudy catshark</name>
    <name type="synonym">Catulus torazame</name>
    <dbReference type="NCBI Taxonomy" id="75743"/>
    <lineage>
        <taxon>Eukaryota</taxon>
        <taxon>Metazoa</taxon>
        <taxon>Chordata</taxon>
        <taxon>Craniata</taxon>
        <taxon>Vertebrata</taxon>
        <taxon>Chondrichthyes</taxon>
        <taxon>Elasmobranchii</taxon>
        <taxon>Galeomorphii</taxon>
        <taxon>Galeoidea</taxon>
        <taxon>Carcharhiniformes</taxon>
        <taxon>Scyliorhinidae</taxon>
        <taxon>Scyliorhinus</taxon>
    </lineage>
</organism>
<dbReference type="GO" id="GO:0005506">
    <property type="term" value="F:iron ion binding"/>
    <property type="evidence" value="ECO:0007669"/>
    <property type="project" value="InterPro"/>
</dbReference>
<keyword evidence="16" id="KW-1185">Reference proteome</keyword>